<evidence type="ECO:0000256" key="5">
    <source>
        <dbReference type="ARBA" id="ARBA00022826"/>
    </source>
</evidence>
<dbReference type="PROSITE" id="PS50088">
    <property type="entry name" value="ANK_REPEAT"/>
    <property type="match status" value="5"/>
</dbReference>
<gene>
    <name evidence="14" type="ORF">OEZ85_005489</name>
</gene>
<evidence type="ECO:0000256" key="7">
    <source>
        <dbReference type="ARBA" id="ARBA00022989"/>
    </source>
</evidence>
<feature type="transmembrane region" description="Helical" evidence="12">
    <location>
        <begin position="131"/>
        <end position="150"/>
    </location>
</feature>
<organism evidence="14 15">
    <name type="scientific">Tetradesmus obliquus</name>
    <name type="common">Green alga</name>
    <name type="synonym">Acutodesmus obliquus</name>
    <dbReference type="NCBI Taxonomy" id="3088"/>
    <lineage>
        <taxon>Eukaryota</taxon>
        <taxon>Viridiplantae</taxon>
        <taxon>Chlorophyta</taxon>
        <taxon>core chlorophytes</taxon>
        <taxon>Chlorophyceae</taxon>
        <taxon>CS clade</taxon>
        <taxon>Sphaeropleales</taxon>
        <taxon>Scenedesmaceae</taxon>
        <taxon>Tetradesmus</taxon>
    </lineage>
</organism>
<dbReference type="PRINTS" id="PR01415">
    <property type="entry name" value="ANKYRIN"/>
</dbReference>
<dbReference type="SMART" id="SM00248">
    <property type="entry name" value="ANK"/>
    <property type="match status" value="8"/>
</dbReference>
<dbReference type="InterPro" id="IPR014710">
    <property type="entry name" value="RmlC-like_jellyroll"/>
</dbReference>
<feature type="region of interest" description="Disordered" evidence="11">
    <location>
        <begin position="1"/>
        <end position="56"/>
    </location>
</feature>
<dbReference type="SUPFAM" id="SSF51206">
    <property type="entry name" value="cAMP-binding domain-like"/>
    <property type="match status" value="1"/>
</dbReference>
<dbReference type="PROSITE" id="PS50297">
    <property type="entry name" value="ANK_REP_REGION"/>
    <property type="match status" value="4"/>
</dbReference>
<name>A0ABY8UNJ1_TETOB</name>
<evidence type="ECO:0000256" key="2">
    <source>
        <dbReference type="ARBA" id="ARBA00007929"/>
    </source>
</evidence>
<dbReference type="InterPro" id="IPR045319">
    <property type="entry name" value="KAT/AKT"/>
</dbReference>
<sequence length="1124" mass="119950">MSQQPFLSAASDANSDASSEPGSGSRRSVAWQHNPFSQFKTKLSQPRASLRPSRQGSYDSLSALEAQSAASISTAPSGSRRPGAAHSQAHGFNARAVAKFQQLSATYRSRRQLQEQEDVELPPWVVHPYDIAAQCWWTFILVTVVATLFLEPFNLAWSEYPGLYPLSSWDTLFAIAYFYVYASDVLLNFCVAYHAEDGELVTDLPSIARHYAASGRLWADLATTIPFDWIVLEVMGLQESNSTLAWYISLLRLLRLGRAYRLYGWVQNLTYNQTLSLLAVTLARNFALCFFTVHWGACGFWYIARQGGFSPQTWVGANMDWVETGRSSLDKWVYSMYWSIITFSTVGYGDLHAYSVPEAAYVVVFMFVSLGVAAYFVGTSVLLVVENEKRTGSYRESLIVLDEYSATHSIPPALKADMKGHLRLHFSTADFRDEAVLGVFPTTLRRRALRHLYNAPLHACWLFGGAKQKFLDALLLGARVELFGPKVDIVSAGDFVSELHLLLAGHAAAERGNAADTQLASDGTTSVHGASLRLLGPGEPAGEMAFFTETPSMEYVRTTGLCRVLVIPRSVYNALAADYPMSARAVMDNLQERAEQLILREFPGPSAARIMEQLDALAALELTWANPEQGPAAAGAAGVASSTATSAVPSRQSSFTGGLPTPGWLTPPAPGAAAAAAASASAPPPAAAGGLPVEPLTGLPLRTGQQQVLSNLLRVRALVKATAAKQEQGRTAAFLAACSVGNLDRMRLMLQQGCDVNCCDYDGRTGLMLAASKGLAPAVKQLLVAGAAVDALDHGGSSALLEACSGGHDEVIELLLWAGGHLNVSGVKSAALLCAAVYEGDMQLLRRLLRAGARADAEDYDKRTALHIAASDGNMPAVKLLVEEGGADPSLVDRWEQSPLDEARRVGAAPVVEYLAGCMTEAAAADAVVKFQLWQAQAMLNAASRGRLASVQQLLDRGCPADVCDYDKRTGLMLAAANGHEAVVSLLLSAGANPNARDNLGGSALLEAVRGGRERLVGCLVGAGGCLQLAGSELASALCSMVVEGRPALLRAYMAAGANVAAGDYNGQTALHIAAVHGKLNMVKLLVEEGGADLAAQDSCPYAQYVFSSVGEWSYQCGRVELPS</sequence>
<evidence type="ECO:0000313" key="14">
    <source>
        <dbReference type="EMBL" id="WIA21183.1"/>
    </source>
</evidence>
<dbReference type="CDD" id="cd00038">
    <property type="entry name" value="CAP_ED"/>
    <property type="match status" value="1"/>
</dbReference>
<dbReference type="Gene3D" id="1.25.40.20">
    <property type="entry name" value="Ankyrin repeat-containing domain"/>
    <property type="match status" value="4"/>
</dbReference>
<keyword evidence="10" id="KW-0040">ANK repeat</keyword>
<evidence type="ECO:0000256" key="9">
    <source>
        <dbReference type="ARBA" id="ARBA00023136"/>
    </source>
</evidence>
<feature type="region of interest" description="Disordered" evidence="11">
    <location>
        <begin position="649"/>
        <end position="678"/>
    </location>
</feature>
<dbReference type="Gene3D" id="2.60.120.10">
    <property type="entry name" value="Jelly Rolls"/>
    <property type="match status" value="1"/>
</dbReference>
<dbReference type="SMART" id="SM00100">
    <property type="entry name" value="cNMP"/>
    <property type="match status" value="1"/>
</dbReference>
<dbReference type="PANTHER" id="PTHR45743:SF2">
    <property type="entry name" value="POTASSIUM CHANNEL AKT1"/>
    <property type="match status" value="1"/>
</dbReference>
<dbReference type="PROSITE" id="PS50042">
    <property type="entry name" value="CNMP_BINDING_3"/>
    <property type="match status" value="1"/>
</dbReference>
<dbReference type="InterPro" id="IPR005821">
    <property type="entry name" value="Ion_trans_dom"/>
</dbReference>
<dbReference type="InterPro" id="IPR018490">
    <property type="entry name" value="cNMP-bd_dom_sf"/>
</dbReference>
<dbReference type="Proteomes" id="UP001244341">
    <property type="component" value="Chromosome 12b"/>
</dbReference>
<feature type="repeat" description="ANK" evidence="10">
    <location>
        <begin position="967"/>
        <end position="999"/>
    </location>
</feature>
<accession>A0ABY8UNJ1</accession>
<feature type="repeat" description="ANK" evidence="10">
    <location>
        <begin position="1066"/>
        <end position="1090"/>
    </location>
</feature>
<evidence type="ECO:0000256" key="1">
    <source>
        <dbReference type="ARBA" id="ARBA00004141"/>
    </source>
</evidence>
<keyword evidence="4 12" id="KW-0812">Transmembrane</keyword>
<evidence type="ECO:0000256" key="11">
    <source>
        <dbReference type="SAM" id="MobiDB-lite"/>
    </source>
</evidence>
<feature type="compositionally biased region" description="Low complexity" evidence="11">
    <location>
        <begin position="8"/>
        <end position="19"/>
    </location>
</feature>
<keyword evidence="7 12" id="KW-1133">Transmembrane helix</keyword>
<evidence type="ECO:0000313" key="15">
    <source>
        <dbReference type="Proteomes" id="UP001244341"/>
    </source>
</evidence>
<keyword evidence="3" id="KW-0813">Transport</keyword>
<dbReference type="Pfam" id="PF00023">
    <property type="entry name" value="Ank"/>
    <property type="match status" value="1"/>
</dbReference>
<keyword evidence="5" id="KW-0633">Potassium transport</keyword>
<dbReference type="InterPro" id="IPR036770">
    <property type="entry name" value="Ankyrin_rpt-contain_sf"/>
</dbReference>
<dbReference type="Pfam" id="PF12796">
    <property type="entry name" value="Ank_2"/>
    <property type="match status" value="3"/>
</dbReference>
<feature type="transmembrane region" description="Helical" evidence="12">
    <location>
        <begin position="275"/>
        <end position="304"/>
    </location>
</feature>
<feature type="transmembrane region" description="Helical" evidence="12">
    <location>
        <begin position="332"/>
        <end position="349"/>
    </location>
</feature>
<protein>
    <recommendedName>
        <fullName evidence="13">Cyclic nucleotide-binding domain-containing protein</fullName>
    </recommendedName>
</protein>
<evidence type="ECO:0000256" key="6">
    <source>
        <dbReference type="ARBA" id="ARBA00022882"/>
    </source>
</evidence>
<feature type="repeat" description="ANK" evidence="10">
    <location>
        <begin position="795"/>
        <end position="827"/>
    </location>
</feature>
<dbReference type="Pfam" id="PF00520">
    <property type="entry name" value="Ion_trans"/>
    <property type="match status" value="1"/>
</dbReference>
<feature type="repeat" description="ANK" evidence="10">
    <location>
        <begin position="861"/>
        <end position="885"/>
    </location>
</feature>
<keyword evidence="6" id="KW-0851">Voltage-gated channel</keyword>
<feature type="compositionally biased region" description="Polar residues" evidence="11">
    <location>
        <begin position="34"/>
        <end position="56"/>
    </location>
</feature>
<evidence type="ECO:0000256" key="3">
    <source>
        <dbReference type="ARBA" id="ARBA00022448"/>
    </source>
</evidence>
<feature type="repeat" description="ANK" evidence="10">
    <location>
        <begin position="762"/>
        <end position="794"/>
    </location>
</feature>
<evidence type="ECO:0000256" key="4">
    <source>
        <dbReference type="ARBA" id="ARBA00022692"/>
    </source>
</evidence>
<comment type="subcellular location">
    <subcellularLocation>
        <location evidence="1">Membrane</location>
        <topology evidence="1">Multi-pass membrane protein</topology>
    </subcellularLocation>
</comment>
<dbReference type="SUPFAM" id="SSF81324">
    <property type="entry name" value="Voltage-gated potassium channels"/>
    <property type="match status" value="1"/>
</dbReference>
<dbReference type="InterPro" id="IPR000595">
    <property type="entry name" value="cNMP-bd_dom"/>
</dbReference>
<keyword evidence="9 12" id="KW-0472">Membrane</keyword>
<keyword evidence="5" id="KW-0631">Potassium channel</keyword>
<reference evidence="14 15" key="1">
    <citation type="submission" date="2023-05" db="EMBL/GenBank/DDBJ databases">
        <title>A 100% complete, gapless, phased diploid assembly of the Scenedesmus obliquus UTEX 3031 genome.</title>
        <authorList>
            <person name="Biondi T.C."/>
            <person name="Hanschen E.R."/>
            <person name="Kwon T."/>
            <person name="Eng W."/>
            <person name="Kruse C.P.S."/>
            <person name="Koehler S.I."/>
            <person name="Kunde Y."/>
            <person name="Gleasner C.D."/>
            <person name="You Mak K.T."/>
            <person name="Polle J."/>
            <person name="Hovde B.T."/>
            <person name="Starkenburg S.R."/>
        </authorList>
    </citation>
    <scope>NUCLEOTIDE SEQUENCE [LARGE SCALE GENOMIC DNA]</scope>
    <source>
        <strain evidence="14 15">DOE0152z</strain>
    </source>
</reference>
<feature type="transmembrane region" description="Helical" evidence="12">
    <location>
        <begin position="361"/>
        <end position="385"/>
    </location>
</feature>
<dbReference type="InterPro" id="IPR002110">
    <property type="entry name" value="Ankyrin_rpt"/>
</dbReference>
<comment type="similarity">
    <text evidence="2">Belongs to the potassium channel family. Plant (TC 1.A.1.4) subfamily.</text>
</comment>
<evidence type="ECO:0000256" key="10">
    <source>
        <dbReference type="PROSITE-ProRule" id="PRU00023"/>
    </source>
</evidence>
<keyword evidence="8" id="KW-0406">Ion transport</keyword>
<dbReference type="Gene3D" id="1.10.287.70">
    <property type="match status" value="1"/>
</dbReference>
<evidence type="ECO:0000256" key="12">
    <source>
        <dbReference type="SAM" id="Phobius"/>
    </source>
</evidence>
<keyword evidence="15" id="KW-1185">Reference proteome</keyword>
<evidence type="ECO:0000256" key="8">
    <source>
        <dbReference type="ARBA" id="ARBA00023065"/>
    </source>
</evidence>
<feature type="domain" description="Cyclic nucleotide-binding" evidence="13">
    <location>
        <begin position="462"/>
        <end position="593"/>
    </location>
</feature>
<keyword evidence="5" id="KW-0630">Potassium</keyword>
<dbReference type="PANTHER" id="PTHR45743">
    <property type="entry name" value="POTASSIUM CHANNEL AKT1"/>
    <property type="match status" value="1"/>
</dbReference>
<keyword evidence="6" id="KW-0407">Ion channel</keyword>
<evidence type="ECO:0000259" key="13">
    <source>
        <dbReference type="PROSITE" id="PS50042"/>
    </source>
</evidence>
<dbReference type="EMBL" id="CP126219">
    <property type="protein sequence ID" value="WIA21183.1"/>
    <property type="molecule type" value="Genomic_DNA"/>
</dbReference>
<dbReference type="SUPFAM" id="SSF48403">
    <property type="entry name" value="Ankyrin repeat"/>
    <property type="match status" value="2"/>
</dbReference>
<proteinExistence type="inferred from homology"/>
<feature type="compositionally biased region" description="Low complexity" evidence="11">
    <location>
        <begin position="649"/>
        <end position="664"/>
    </location>
</feature>